<dbReference type="InterPro" id="IPR027417">
    <property type="entry name" value="P-loop_NTPase"/>
</dbReference>
<protein>
    <recommendedName>
        <fullName evidence="3">ATPase dynein-related AAA domain-containing protein</fullName>
    </recommendedName>
</protein>
<accession>A0A564Y434</accession>
<dbReference type="GO" id="GO:0016887">
    <property type="term" value="F:ATP hydrolysis activity"/>
    <property type="evidence" value="ECO:0007669"/>
    <property type="project" value="InterPro"/>
</dbReference>
<dbReference type="Pfam" id="PF07728">
    <property type="entry name" value="AAA_5"/>
    <property type="match status" value="1"/>
</dbReference>
<dbReference type="AlphaFoldDB" id="A0A564Y434"/>
<dbReference type="EMBL" id="CABIJS010000077">
    <property type="protein sequence ID" value="VUZ42062.1"/>
    <property type="molecule type" value="Genomic_DNA"/>
</dbReference>
<dbReference type="GO" id="GO:0000055">
    <property type="term" value="P:ribosomal large subunit export from nucleus"/>
    <property type="evidence" value="ECO:0007669"/>
    <property type="project" value="TreeGrafter"/>
</dbReference>
<dbReference type="GO" id="GO:0005524">
    <property type="term" value="F:ATP binding"/>
    <property type="evidence" value="ECO:0007669"/>
    <property type="project" value="UniProtKB-KW"/>
</dbReference>
<dbReference type="InterPro" id="IPR011704">
    <property type="entry name" value="ATPase_dyneun-rel_AAA"/>
</dbReference>
<dbReference type="PANTHER" id="PTHR48103:SF2">
    <property type="entry name" value="MIDASIN"/>
    <property type="match status" value="1"/>
</dbReference>
<dbReference type="Proteomes" id="UP000321570">
    <property type="component" value="Unassembled WGS sequence"/>
</dbReference>
<dbReference type="Gene3D" id="3.40.50.300">
    <property type="entry name" value="P-loop containing nucleotide triphosphate hydrolases"/>
    <property type="match status" value="1"/>
</dbReference>
<evidence type="ECO:0000313" key="5">
    <source>
        <dbReference type="Proteomes" id="UP000321570"/>
    </source>
</evidence>
<reference evidence="4 5" key="1">
    <citation type="submission" date="2019-07" db="EMBL/GenBank/DDBJ databases">
        <authorList>
            <person name="Jastrzebski P J."/>
            <person name="Paukszto L."/>
            <person name="Jastrzebski P J."/>
        </authorList>
    </citation>
    <scope>NUCLEOTIDE SEQUENCE [LARGE SCALE GENOMIC DNA]</scope>
    <source>
        <strain evidence="4 5">WMS-il1</strain>
    </source>
</reference>
<gene>
    <name evidence="4" type="ORF">WMSIL1_LOCUS2789</name>
</gene>
<feature type="domain" description="ATPase dynein-related AAA" evidence="3">
    <location>
        <begin position="73"/>
        <end position="141"/>
    </location>
</feature>
<feature type="non-terminal residue" evidence="4">
    <location>
        <position position="141"/>
    </location>
</feature>
<keyword evidence="1" id="KW-0547">Nucleotide-binding</keyword>
<organism evidence="4 5">
    <name type="scientific">Hymenolepis diminuta</name>
    <name type="common">Rat tapeworm</name>
    <dbReference type="NCBI Taxonomy" id="6216"/>
    <lineage>
        <taxon>Eukaryota</taxon>
        <taxon>Metazoa</taxon>
        <taxon>Spiralia</taxon>
        <taxon>Lophotrochozoa</taxon>
        <taxon>Platyhelminthes</taxon>
        <taxon>Cestoda</taxon>
        <taxon>Eucestoda</taxon>
        <taxon>Cyclophyllidea</taxon>
        <taxon>Hymenolepididae</taxon>
        <taxon>Hymenolepis</taxon>
    </lineage>
</organism>
<evidence type="ECO:0000256" key="1">
    <source>
        <dbReference type="ARBA" id="ARBA00022741"/>
    </source>
</evidence>
<evidence type="ECO:0000259" key="3">
    <source>
        <dbReference type="Pfam" id="PF07728"/>
    </source>
</evidence>
<keyword evidence="2" id="KW-0067">ATP-binding</keyword>
<keyword evidence="5" id="KW-1185">Reference proteome</keyword>
<dbReference type="PANTHER" id="PTHR48103">
    <property type="entry name" value="MIDASIN-RELATED"/>
    <property type="match status" value="1"/>
</dbReference>
<dbReference type="SUPFAM" id="SSF52540">
    <property type="entry name" value="P-loop containing nucleoside triphosphate hydrolases"/>
    <property type="match status" value="1"/>
</dbReference>
<evidence type="ECO:0000256" key="2">
    <source>
        <dbReference type="ARBA" id="ARBA00022840"/>
    </source>
</evidence>
<proteinExistence type="predicted"/>
<evidence type="ECO:0000313" key="4">
    <source>
        <dbReference type="EMBL" id="VUZ42062.1"/>
    </source>
</evidence>
<dbReference type="GO" id="GO:0005634">
    <property type="term" value="C:nucleus"/>
    <property type="evidence" value="ECO:0007669"/>
    <property type="project" value="TreeGrafter"/>
</dbReference>
<dbReference type="GO" id="GO:0030687">
    <property type="term" value="C:preribosome, large subunit precursor"/>
    <property type="evidence" value="ECO:0007669"/>
    <property type="project" value="TreeGrafter"/>
</dbReference>
<name>A0A564Y434_HYMDI</name>
<dbReference type="GO" id="GO:0000027">
    <property type="term" value="P:ribosomal large subunit assembly"/>
    <property type="evidence" value="ECO:0007669"/>
    <property type="project" value="TreeGrafter"/>
</dbReference>
<sequence length="141" mass="15112">MSLNLRLGQCIPELRDSNRLYGCEPFFIETGPEISHDKIICSQAPLTFSLNAATPASNLCRLLRALQLPKRALLLEGSPGVGKTSLVSALARAAGHRVVRINLSEATEASDLFGCDLPVEGAGCGTFTWRDGPLLQALRHG</sequence>